<feature type="active site" description="Proton acceptor" evidence="7">
    <location>
        <position position="343"/>
    </location>
</feature>
<comment type="similarity">
    <text evidence="2 8">Belongs to the thiolase-like superfamily. Thiolase family.</text>
</comment>
<gene>
    <name evidence="11" type="primary">phbA</name>
    <name evidence="11" type="ORF">AZOBR_p1130105</name>
</gene>
<dbReference type="KEGG" id="abs:AZOBR_p1130105"/>
<dbReference type="InterPro" id="IPR050215">
    <property type="entry name" value="Thiolase-like_sf_Thiolase"/>
</dbReference>
<dbReference type="InterPro" id="IPR016039">
    <property type="entry name" value="Thiolase-like"/>
</dbReference>
<dbReference type="Gene3D" id="3.40.47.10">
    <property type="match status" value="1"/>
</dbReference>
<dbReference type="InterPro" id="IPR002155">
    <property type="entry name" value="Thiolase"/>
</dbReference>
<feature type="domain" description="Thiolase C-terminal" evidence="10">
    <location>
        <begin position="265"/>
        <end position="385"/>
    </location>
</feature>
<dbReference type="InterPro" id="IPR020616">
    <property type="entry name" value="Thiolase_N"/>
</dbReference>
<dbReference type="AlphaFoldDB" id="A0A9P1JW41"/>
<accession>A0A9P1JW41</accession>
<evidence type="ECO:0000256" key="1">
    <source>
        <dbReference type="ARBA" id="ARBA00005189"/>
    </source>
</evidence>
<evidence type="ECO:0000256" key="2">
    <source>
        <dbReference type="ARBA" id="ARBA00010982"/>
    </source>
</evidence>
<dbReference type="PROSITE" id="PS00098">
    <property type="entry name" value="THIOLASE_1"/>
    <property type="match status" value="1"/>
</dbReference>
<evidence type="ECO:0000256" key="4">
    <source>
        <dbReference type="ARBA" id="ARBA00022752"/>
    </source>
</evidence>
<evidence type="ECO:0000256" key="6">
    <source>
        <dbReference type="ARBA" id="ARBA00037924"/>
    </source>
</evidence>
<dbReference type="SUPFAM" id="SSF53901">
    <property type="entry name" value="Thiolase-like"/>
    <property type="match status" value="2"/>
</dbReference>
<comment type="pathway">
    <text evidence="6">Metabolic intermediate biosynthesis; (R)-mevalonate biosynthesis; (R)-mevalonate from acetyl-CoA: step 1/3.</text>
</comment>
<proteinExistence type="inferred from homology"/>
<evidence type="ECO:0000259" key="9">
    <source>
        <dbReference type="Pfam" id="PF00108"/>
    </source>
</evidence>
<organism evidence="11 12">
    <name type="scientific">Azospirillum baldaniorum</name>
    <dbReference type="NCBI Taxonomy" id="1064539"/>
    <lineage>
        <taxon>Bacteria</taxon>
        <taxon>Pseudomonadati</taxon>
        <taxon>Pseudomonadota</taxon>
        <taxon>Alphaproteobacteria</taxon>
        <taxon>Rhodospirillales</taxon>
        <taxon>Azospirillaceae</taxon>
        <taxon>Azospirillum</taxon>
    </lineage>
</organism>
<feature type="active site" description="Acyl-thioester intermediate" evidence="7">
    <location>
        <position position="99"/>
    </location>
</feature>
<keyword evidence="11" id="KW-0614">Plasmid</keyword>
<dbReference type="Proteomes" id="UP000007319">
    <property type="component" value="Plasmid AZOBR_p1"/>
</dbReference>
<sequence length="387" mass="39535">MTSAPLTTPANPVVIAGYARSPFAFANKGELAKVRPDDLLAHVVAALVERTGVNPQDIEDVVVGCAFPEGEQGMNIARTVSFLAKLPLTAGATTINRYCGSSMQAIHQAAGAIQMGAGEVFLCGGIESMSRVPMMGYNPLPHPGLKDHYPEAYCSMGVTAENVARRYEISRADQEAMAAESHAKAAAAQQAGRLAEEIVAIQTAAGLVERDGCIRPGTSGETLSGLKPAFLADGSVTAGTSSPLTDGASAVLVTTEAYAKANGLPILARIRSVAVAGCAPEVMGLGPVPAAQKALARAGLSIRDIDVIELNEAFAAQAIACMRDLDIDPAKVNLDGGAIALGHPLGATGARITGKAAALLKREGKQFALATQCIGGGQGIATVLEAV</sequence>
<dbReference type="EMBL" id="HE577328">
    <property type="protein sequence ID" value="CCD00882.1"/>
    <property type="molecule type" value="Genomic_DNA"/>
</dbReference>
<dbReference type="NCBIfam" id="TIGR01930">
    <property type="entry name" value="AcCoA-C-Actrans"/>
    <property type="match status" value="1"/>
</dbReference>
<keyword evidence="12" id="KW-1185">Reference proteome</keyword>
<dbReference type="PANTHER" id="PTHR43853:SF21">
    <property type="entry name" value="STEROID 3-KETOACYL-COA THIOLASE"/>
    <property type="match status" value="1"/>
</dbReference>
<evidence type="ECO:0000256" key="3">
    <source>
        <dbReference type="ARBA" id="ARBA00022679"/>
    </source>
</evidence>
<evidence type="ECO:0000313" key="11">
    <source>
        <dbReference type="EMBL" id="CCD00882.1"/>
    </source>
</evidence>
<dbReference type="GO" id="GO:0006635">
    <property type="term" value="P:fatty acid beta-oxidation"/>
    <property type="evidence" value="ECO:0007669"/>
    <property type="project" value="TreeGrafter"/>
</dbReference>
<dbReference type="InterPro" id="IPR020617">
    <property type="entry name" value="Thiolase_C"/>
</dbReference>
<feature type="domain" description="Thiolase N-terminal" evidence="9">
    <location>
        <begin position="13"/>
        <end position="256"/>
    </location>
</feature>
<protein>
    <submittedName>
        <fullName evidence="11">Acetyl-CoA acetyltransferase with thiolase domain (Beta-ketothiolase)</fullName>
        <ecNumber evidence="11">2.3.1.-</ecNumber>
    </submittedName>
</protein>
<dbReference type="CDD" id="cd00751">
    <property type="entry name" value="thiolase"/>
    <property type="match status" value="1"/>
</dbReference>
<geneLocation type="plasmid" evidence="11 12">
    <name>AZOBR_p1</name>
</geneLocation>
<evidence type="ECO:0000256" key="8">
    <source>
        <dbReference type="RuleBase" id="RU003557"/>
    </source>
</evidence>
<evidence type="ECO:0000259" key="10">
    <source>
        <dbReference type="Pfam" id="PF02803"/>
    </source>
</evidence>
<keyword evidence="4" id="KW-0583">PHB biosynthesis</keyword>
<dbReference type="GeneID" id="56451269"/>
<feature type="active site" description="Proton acceptor" evidence="7">
    <location>
        <position position="373"/>
    </location>
</feature>
<keyword evidence="3 8" id="KW-0808">Transferase</keyword>
<comment type="pathway">
    <text evidence="1">Lipid metabolism.</text>
</comment>
<dbReference type="PROSITE" id="PS00737">
    <property type="entry name" value="THIOLASE_2"/>
    <property type="match status" value="1"/>
</dbReference>
<evidence type="ECO:0000256" key="7">
    <source>
        <dbReference type="PIRSR" id="PIRSR000429-1"/>
    </source>
</evidence>
<reference evidence="11 12" key="1">
    <citation type="journal article" date="2011" name="PLoS Genet.">
        <title>Azospirillum genomes reveal transition of bacteria from aquatic to terrestrial environments.</title>
        <authorList>
            <person name="Wisniewski-Dye F."/>
            <person name="Borziak K."/>
            <person name="Khalsa-Moyers G."/>
            <person name="Alexandre G."/>
            <person name="Sukharnikov L.O."/>
            <person name="Wuichet K."/>
            <person name="Hurst G.B."/>
            <person name="McDonald W.H."/>
            <person name="Robertson J.S."/>
            <person name="Barbe V."/>
            <person name="Calteau A."/>
            <person name="Rouy Z."/>
            <person name="Mangenot S."/>
            <person name="Prigent-Combaret C."/>
            <person name="Normand P."/>
            <person name="Boyer M."/>
            <person name="Siguier P."/>
            <person name="Dessaux Y."/>
            <person name="Elmerich C."/>
            <person name="Condemine G."/>
            <person name="Krishnen G."/>
            <person name="Kennedy I."/>
            <person name="Paterson A.H."/>
            <person name="Gonzalez V."/>
            <person name="Mavingui P."/>
            <person name="Zhulin I.B."/>
        </authorList>
    </citation>
    <scope>NUCLEOTIDE SEQUENCE [LARGE SCALE GENOMIC DNA]</scope>
    <source>
        <strain evidence="11 12">Sp245</strain>
    </source>
</reference>
<dbReference type="EC" id="2.3.1.-" evidence="11"/>
<dbReference type="InterPro" id="IPR020615">
    <property type="entry name" value="Thiolase_acyl_enz_int_AS"/>
</dbReference>
<evidence type="ECO:0000313" key="12">
    <source>
        <dbReference type="Proteomes" id="UP000007319"/>
    </source>
</evidence>
<dbReference type="RefSeq" id="WP_014198340.1">
    <property type="nucleotide sequence ID" value="NC_016594.1"/>
</dbReference>
<dbReference type="PIRSF" id="PIRSF000429">
    <property type="entry name" value="Ac-CoA_Ac_transf"/>
    <property type="match status" value="1"/>
</dbReference>
<dbReference type="GO" id="GO:0003988">
    <property type="term" value="F:acetyl-CoA C-acyltransferase activity"/>
    <property type="evidence" value="ECO:0007669"/>
    <property type="project" value="UniProtKB-ARBA"/>
</dbReference>
<evidence type="ECO:0000256" key="5">
    <source>
        <dbReference type="ARBA" id="ARBA00023315"/>
    </source>
</evidence>
<keyword evidence="5 8" id="KW-0012">Acyltransferase</keyword>
<dbReference type="GO" id="GO:0010124">
    <property type="term" value="P:phenylacetate catabolic process"/>
    <property type="evidence" value="ECO:0007669"/>
    <property type="project" value="TreeGrafter"/>
</dbReference>
<dbReference type="Pfam" id="PF00108">
    <property type="entry name" value="Thiolase_N"/>
    <property type="match status" value="1"/>
</dbReference>
<dbReference type="FunFam" id="3.40.47.10:FF:000010">
    <property type="entry name" value="Acetyl-CoA acetyltransferase (Thiolase)"/>
    <property type="match status" value="1"/>
</dbReference>
<dbReference type="PANTHER" id="PTHR43853">
    <property type="entry name" value="3-KETOACYL-COA THIOLASE, PEROXISOMAL"/>
    <property type="match status" value="1"/>
</dbReference>
<dbReference type="InterPro" id="IPR020613">
    <property type="entry name" value="Thiolase_CS"/>
</dbReference>
<name>A0A9P1JW41_9PROT</name>
<dbReference type="GO" id="GO:0005737">
    <property type="term" value="C:cytoplasm"/>
    <property type="evidence" value="ECO:0007669"/>
    <property type="project" value="UniProtKB-ARBA"/>
</dbReference>
<dbReference type="GO" id="GO:0042619">
    <property type="term" value="P:poly-hydroxybutyrate biosynthetic process"/>
    <property type="evidence" value="ECO:0007669"/>
    <property type="project" value="UniProtKB-KW"/>
</dbReference>
<dbReference type="Pfam" id="PF02803">
    <property type="entry name" value="Thiolase_C"/>
    <property type="match status" value="1"/>
</dbReference>